<dbReference type="SUPFAM" id="SSF82199">
    <property type="entry name" value="SET domain"/>
    <property type="match status" value="1"/>
</dbReference>
<reference evidence="3" key="1">
    <citation type="submission" date="2021-05" db="EMBL/GenBank/DDBJ databases">
        <title>The genome of the haptophyte Pavlova lutheri (Diacronema luteri, Pavlovales) - a model for lipid biosynthesis in eukaryotic algae.</title>
        <authorList>
            <person name="Hulatt C.J."/>
            <person name="Posewitz M.C."/>
        </authorList>
    </citation>
    <scope>NUCLEOTIDE SEQUENCE</scope>
    <source>
        <strain evidence="3">NIVA-4/92</strain>
    </source>
</reference>
<dbReference type="OrthoDB" id="441812at2759"/>
<evidence type="ECO:0000313" key="3">
    <source>
        <dbReference type="EMBL" id="KAG8459259.1"/>
    </source>
</evidence>
<name>A0A8J5XEI9_DIALT</name>
<gene>
    <name evidence="3" type="ORF">KFE25_014104</name>
</gene>
<dbReference type="PROSITE" id="PS50280">
    <property type="entry name" value="SET"/>
    <property type="match status" value="1"/>
</dbReference>
<comment type="caution">
    <text evidence="3">The sequence shown here is derived from an EMBL/GenBank/DDBJ whole genome shotgun (WGS) entry which is preliminary data.</text>
</comment>
<feature type="compositionally biased region" description="Low complexity" evidence="1">
    <location>
        <begin position="122"/>
        <end position="131"/>
    </location>
</feature>
<evidence type="ECO:0000259" key="2">
    <source>
        <dbReference type="PROSITE" id="PS50280"/>
    </source>
</evidence>
<dbReference type="CDD" id="cd10527">
    <property type="entry name" value="SET_LSMT"/>
    <property type="match status" value="1"/>
</dbReference>
<evidence type="ECO:0000256" key="1">
    <source>
        <dbReference type="SAM" id="MobiDB-lite"/>
    </source>
</evidence>
<dbReference type="Gene3D" id="3.90.1410.10">
    <property type="entry name" value="set domain protein methyltransferase, domain 1"/>
    <property type="match status" value="1"/>
</dbReference>
<feature type="domain" description="SET" evidence="2">
    <location>
        <begin position="148"/>
        <end position="392"/>
    </location>
</feature>
<proteinExistence type="predicted"/>
<dbReference type="EMBL" id="JAGTXO010000042">
    <property type="protein sequence ID" value="KAG8459259.1"/>
    <property type="molecule type" value="Genomic_DNA"/>
</dbReference>
<dbReference type="PANTHER" id="PTHR13271:SF154">
    <property type="entry name" value="GRIP DOMAIN-CONTAINING PROTEIN"/>
    <property type="match status" value="1"/>
</dbReference>
<sequence>MLLAPHEDDVLAGAKERLRAAFGHASWAVELEGAHALPPAALHLARLACMVEDELYRASAPPTAGGEPTAVEFVSAANERRALLLLRDRLSGDAMSSHDASRDVQAKLAAFVRGGPPPRSPAPSTLAPSSAGHDAQLTELASVLRISHAVRIVSVENAGRGLVAARALTTGDTVLSVPVDQLVSARAACTDEPWLRAALGAINEGEWTAQLRLMIVVIRERRRAEASRWRAWLRSLPPVTADCAQWSDEACARLPPSAYWLRHALIAELDEFREGLLPQLCAAHPQLFSDGPPSSPEWRWARGVVATRAIELHLATLGAGDAPMGAEAAAEGEVEGEAAAEPAIVPLMDMLNHSPRAQLEHRVCRMAGAACTLELRSIAPVGADEPLSLDYGSRLGAAELLLQHGVPPGAVEGADVLVAVQLPPEGAEGACIAGALLLAQLTPGGADTHWLSEREPLPAPLLLAARLCVLVEGEMSAAKRAFAHRAVSDRNERHALLVLRKAIVEQLSPPGASADAAGDAGGAAAVAGLQTDANAHPPPAVSRAIDAYCDAHERICFAALARVEAMLERVGAA</sequence>
<organism evidence="3 4">
    <name type="scientific">Diacronema lutheri</name>
    <name type="common">Unicellular marine alga</name>
    <name type="synonym">Monochrysis lutheri</name>
    <dbReference type="NCBI Taxonomy" id="2081491"/>
    <lineage>
        <taxon>Eukaryota</taxon>
        <taxon>Haptista</taxon>
        <taxon>Haptophyta</taxon>
        <taxon>Pavlovophyceae</taxon>
        <taxon>Pavlovales</taxon>
        <taxon>Pavlovaceae</taxon>
        <taxon>Diacronema</taxon>
    </lineage>
</organism>
<dbReference type="InterPro" id="IPR046341">
    <property type="entry name" value="SET_dom_sf"/>
</dbReference>
<accession>A0A8J5XEI9</accession>
<dbReference type="InterPro" id="IPR050600">
    <property type="entry name" value="SETD3_SETD6_MTase"/>
</dbReference>
<keyword evidence="4" id="KW-1185">Reference proteome</keyword>
<dbReference type="AlphaFoldDB" id="A0A8J5XEI9"/>
<dbReference type="Proteomes" id="UP000751190">
    <property type="component" value="Unassembled WGS sequence"/>
</dbReference>
<dbReference type="PANTHER" id="PTHR13271">
    <property type="entry name" value="UNCHARACTERIZED PUTATIVE METHYLTRANSFERASE"/>
    <property type="match status" value="1"/>
</dbReference>
<feature type="region of interest" description="Disordered" evidence="1">
    <location>
        <begin position="112"/>
        <end position="131"/>
    </location>
</feature>
<dbReference type="GO" id="GO:0016279">
    <property type="term" value="F:protein-lysine N-methyltransferase activity"/>
    <property type="evidence" value="ECO:0007669"/>
    <property type="project" value="TreeGrafter"/>
</dbReference>
<dbReference type="InterPro" id="IPR001214">
    <property type="entry name" value="SET_dom"/>
</dbReference>
<protein>
    <recommendedName>
        <fullName evidence="2">SET domain-containing protein</fullName>
    </recommendedName>
</protein>
<evidence type="ECO:0000313" key="4">
    <source>
        <dbReference type="Proteomes" id="UP000751190"/>
    </source>
</evidence>